<evidence type="ECO:0000256" key="1">
    <source>
        <dbReference type="ARBA" id="ARBA00001933"/>
    </source>
</evidence>
<dbReference type="PANTHER" id="PTHR11601">
    <property type="entry name" value="CYSTEINE DESULFURYLASE FAMILY MEMBER"/>
    <property type="match status" value="1"/>
</dbReference>
<dbReference type="InterPro" id="IPR015424">
    <property type="entry name" value="PyrdxlP-dep_Trfase"/>
</dbReference>
<accession>A0A382V6L9</accession>
<name>A0A382V6L9_9ZZZZ</name>
<gene>
    <name evidence="3" type="ORF">METZ01_LOCUS394529</name>
</gene>
<dbReference type="EMBL" id="UINC01149294">
    <property type="protein sequence ID" value="SVD41675.1"/>
    <property type="molecule type" value="Genomic_DNA"/>
</dbReference>
<reference evidence="3" key="1">
    <citation type="submission" date="2018-05" db="EMBL/GenBank/DDBJ databases">
        <authorList>
            <person name="Lanie J.A."/>
            <person name="Ng W.-L."/>
            <person name="Kazmierczak K.M."/>
            <person name="Andrzejewski T.M."/>
            <person name="Davidsen T.M."/>
            <person name="Wayne K.J."/>
            <person name="Tettelin H."/>
            <person name="Glass J.I."/>
            <person name="Rusch D."/>
            <person name="Podicherti R."/>
            <person name="Tsui H.-C.T."/>
            <person name="Winkler M.E."/>
        </authorList>
    </citation>
    <scope>NUCLEOTIDE SEQUENCE</scope>
</reference>
<feature type="non-terminal residue" evidence="3">
    <location>
        <position position="1"/>
    </location>
</feature>
<sequence>QRIGDLRDHLYRGISDRLSDVILNGDPVRRLPGNLNLSFAGLDSEEIMSALPDIAISSGSACTSTSIEPSYVIRALGLGEDIARGSLRFGIGRFTTIAEIDYVIERVSTIVLSLRNARPTTHTATSQVG</sequence>
<dbReference type="Gene3D" id="3.90.1150.10">
    <property type="entry name" value="Aspartate Aminotransferase, domain 1"/>
    <property type="match status" value="1"/>
</dbReference>
<proteinExistence type="predicted"/>
<dbReference type="InterPro" id="IPR015422">
    <property type="entry name" value="PyrdxlP-dep_Trfase_small"/>
</dbReference>
<evidence type="ECO:0000313" key="3">
    <source>
        <dbReference type="EMBL" id="SVD41675.1"/>
    </source>
</evidence>
<organism evidence="3">
    <name type="scientific">marine metagenome</name>
    <dbReference type="NCBI Taxonomy" id="408172"/>
    <lineage>
        <taxon>unclassified sequences</taxon>
        <taxon>metagenomes</taxon>
        <taxon>ecological metagenomes</taxon>
    </lineage>
</organism>
<evidence type="ECO:0000259" key="2">
    <source>
        <dbReference type="Pfam" id="PF00266"/>
    </source>
</evidence>
<protein>
    <recommendedName>
        <fullName evidence="2">Aminotransferase class V domain-containing protein</fullName>
    </recommendedName>
</protein>
<dbReference type="PANTHER" id="PTHR11601:SF34">
    <property type="entry name" value="CYSTEINE DESULFURASE"/>
    <property type="match status" value="1"/>
</dbReference>
<dbReference type="Pfam" id="PF00266">
    <property type="entry name" value="Aminotran_5"/>
    <property type="match status" value="1"/>
</dbReference>
<comment type="cofactor">
    <cofactor evidence="1">
        <name>pyridoxal 5'-phosphate</name>
        <dbReference type="ChEBI" id="CHEBI:597326"/>
    </cofactor>
</comment>
<dbReference type="AlphaFoldDB" id="A0A382V6L9"/>
<dbReference type="SUPFAM" id="SSF53383">
    <property type="entry name" value="PLP-dependent transferases"/>
    <property type="match status" value="1"/>
</dbReference>
<feature type="domain" description="Aminotransferase class V" evidence="2">
    <location>
        <begin position="5"/>
        <end position="103"/>
    </location>
</feature>
<dbReference type="InterPro" id="IPR000192">
    <property type="entry name" value="Aminotrans_V_dom"/>
</dbReference>